<accession>W4JZ93</accession>
<dbReference type="AlphaFoldDB" id="W4JZ93"/>
<evidence type="ECO:0000256" key="1">
    <source>
        <dbReference type="SAM" id="MobiDB-lite"/>
    </source>
</evidence>
<dbReference type="Proteomes" id="UP000030671">
    <property type="component" value="Unassembled WGS sequence"/>
</dbReference>
<reference evidence="2 3" key="1">
    <citation type="journal article" date="2012" name="New Phytol.">
        <title>Insight into trade-off between wood decay and parasitism from the genome of a fungal forest pathogen.</title>
        <authorList>
            <person name="Olson A."/>
            <person name="Aerts A."/>
            <person name="Asiegbu F."/>
            <person name="Belbahri L."/>
            <person name="Bouzid O."/>
            <person name="Broberg A."/>
            <person name="Canback B."/>
            <person name="Coutinho P.M."/>
            <person name="Cullen D."/>
            <person name="Dalman K."/>
            <person name="Deflorio G."/>
            <person name="van Diepen L.T."/>
            <person name="Dunand C."/>
            <person name="Duplessis S."/>
            <person name="Durling M."/>
            <person name="Gonthier P."/>
            <person name="Grimwood J."/>
            <person name="Fossdal C.G."/>
            <person name="Hansson D."/>
            <person name="Henrissat B."/>
            <person name="Hietala A."/>
            <person name="Himmelstrand K."/>
            <person name="Hoffmeister D."/>
            <person name="Hogberg N."/>
            <person name="James T.Y."/>
            <person name="Karlsson M."/>
            <person name="Kohler A."/>
            <person name="Kues U."/>
            <person name="Lee Y.H."/>
            <person name="Lin Y.C."/>
            <person name="Lind M."/>
            <person name="Lindquist E."/>
            <person name="Lombard V."/>
            <person name="Lucas S."/>
            <person name="Lunden K."/>
            <person name="Morin E."/>
            <person name="Murat C."/>
            <person name="Park J."/>
            <person name="Raffaello T."/>
            <person name="Rouze P."/>
            <person name="Salamov A."/>
            <person name="Schmutz J."/>
            <person name="Solheim H."/>
            <person name="Stahlberg J."/>
            <person name="Velez H."/>
            <person name="de Vries R.P."/>
            <person name="Wiebenga A."/>
            <person name="Woodward S."/>
            <person name="Yakovlev I."/>
            <person name="Garbelotto M."/>
            <person name="Martin F."/>
            <person name="Grigoriev I.V."/>
            <person name="Stenlid J."/>
        </authorList>
    </citation>
    <scope>NUCLEOTIDE SEQUENCE [LARGE SCALE GENOMIC DNA]</scope>
    <source>
        <strain evidence="2 3">TC 32-1</strain>
    </source>
</reference>
<evidence type="ECO:0000313" key="3">
    <source>
        <dbReference type="Proteomes" id="UP000030671"/>
    </source>
</evidence>
<dbReference type="HOGENOM" id="CLU_000384_22_7_1"/>
<keyword evidence="3" id="KW-1185">Reference proteome</keyword>
<dbReference type="InParanoid" id="W4JZ93"/>
<dbReference type="RefSeq" id="XP_009549188.1">
    <property type="nucleotide sequence ID" value="XM_009550893.1"/>
</dbReference>
<dbReference type="OrthoDB" id="444848at2759"/>
<feature type="compositionally biased region" description="Acidic residues" evidence="1">
    <location>
        <begin position="142"/>
        <end position="153"/>
    </location>
</feature>
<dbReference type="EMBL" id="KI925461">
    <property type="protein sequence ID" value="ETW78898.1"/>
    <property type="molecule type" value="Genomic_DNA"/>
</dbReference>
<feature type="region of interest" description="Disordered" evidence="1">
    <location>
        <begin position="129"/>
        <end position="153"/>
    </location>
</feature>
<proteinExistence type="predicted"/>
<dbReference type="KEGG" id="hir:HETIRDRAFT_172466"/>
<gene>
    <name evidence="2" type="ORF">HETIRDRAFT_172466</name>
</gene>
<sequence length="153" mass="17334">MALQKRRSDLTHLRSSVVGARVQAAIQFEQQHLATLHDFNFHRGSLVLMCNTAIEKALNQKMRLWYLGPLLVISRNRGGAYILAELDGSVFDWLIAAFHVIPYFARRSLKLTKLKALLDISQERLWAMEESQSSDDDAKADDADEEDTDTSSV</sequence>
<name>W4JZ93_HETIT</name>
<protein>
    <submittedName>
        <fullName evidence="2">Uncharacterized protein</fullName>
    </submittedName>
</protein>
<dbReference type="GeneID" id="20668399"/>
<organism evidence="2 3">
    <name type="scientific">Heterobasidion irregulare (strain TC 32-1)</name>
    <dbReference type="NCBI Taxonomy" id="747525"/>
    <lineage>
        <taxon>Eukaryota</taxon>
        <taxon>Fungi</taxon>
        <taxon>Dikarya</taxon>
        <taxon>Basidiomycota</taxon>
        <taxon>Agaricomycotina</taxon>
        <taxon>Agaricomycetes</taxon>
        <taxon>Russulales</taxon>
        <taxon>Bondarzewiaceae</taxon>
        <taxon>Heterobasidion</taxon>
        <taxon>Heterobasidion annosum species complex</taxon>
    </lineage>
</organism>
<evidence type="ECO:0000313" key="2">
    <source>
        <dbReference type="EMBL" id="ETW78898.1"/>
    </source>
</evidence>